<comment type="caution">
    <text evidence="1">The sequence shown here is derived from an EMBL/GenBank/DDBJ whole genome shotgun (WGS) entry which is preliminary data.</text>
</comment>
<reference evidence="1" key="1">
    <citation type="journal article" date="2014" name="Front. Microbiol.">
        <title>High frequency of phylogenetically diverse reductive dehalogenase-homologous genes in deep subseafloor sedimentary metagenomes.</title>
        <authorList>
            <person name="Kawai M."/>
            <person name="Futagami T."/>
            <person name="Toyoda A."/>
            <person name="Takaki Y."/>
            <person name="Nishi S."/>
            <person name="Hori S."/>
            <person name="Arai W."/>
            <person name="Tsubouchi T."/>
            <person name="Morono Y."/>
            <person name="Uchiyama I."/>
            <person name="Ito T."/>
            <person name="Fujiyama A."/>
            <person name="Inagaki F."/>
            <person name="Takami H."/>
        </authorList>
    </citation>
    <scope>NUCLEOTIDE SEQUENCE</scope>
    <source>
        <strain evidence="1">Expedition CK06-06</strain>
    </source>
</reference>
<feature type="non-terminal residue" evidence="1">
    <location>
        <position position="1"/>
    </location>
</feature>
<proteinExistence type="predicted"/>
<feature type="non-terminal residue" evidence="1">
    <location>
        <position position="51"/>
    </location>
</feature>
<dbReference type="EMBL" id="BARV01045550">
    <property type="protein sequence ID" value="GAI69967.1"/>
    <property type="molecule type" value="Genomic_DNA"/>
</dbReference>
<gene>
    <name evidence="1" type="ORF">S06H3_66647</name>
</gene>
<dbReference type="AlphaFoldDB" id="X1QN76"/>
<sequence length="51" mass="6145">EFDTWARYWHEYGFGHPVLEGIIRASTIPDTEPVELVLKRMEWNGIMYPRH</sequence>
<organism evidence="1">
    <name type="scientific">marine sediment metagenome</name>
    <dbReference type="NCBI Taxonomy" id="412755"/>
    <lineage>
        <taxon>unclassified sequences</taxon>
        <taxon>metagenomes</taxon>
        <taxon>ecological metagenomes</taxon>
    </lineage>
</organism>
<protein>
    <submittedName>
        <fullName evidence="1">Uncharacterized protein</fullName>
    </submittedName>
</protein>
<accession>X1QN76</accession>
<evidence type="ECO:0000313" key="1">
    <source>
        <dbReference type="EMBL" id="GAI69967.1"/>
    </source>
</evidence>
<name>X1QN76_9ZZZZ</name>